<evidence type="ECO:0000313" key="3">
    <source>
        <dbReference type="Proteomes" id="UP000297245"/>
    </source>
</evidence>
<dbReference type="AlphaFoldDB" id="A0A4S8KIF8"/>
<accession>A0A4S8KIF8</accession>
<evidence type="ECO:0000256" key="1">
    <source>
        <dbReference type="SAM" id="MobiDB-lite"/>
    </source>
</evidence>
<name>A0A4S8KIF8_DENBC</name>
<gene>
    <name evidence="2" type="ORF">K435DRAFT_881322</name>
</gene>
<feature type="region of interest" description="Disordered" evidence="1">
    <location>
        <begin position="1"/>
        <end position="30"/>
    </location>
</feature>
<reference evidence="2 3" key="1">
    <citation type="journal article" date="2019" name="Nat. Ecol. Evol.">
        <title>Megaphylogeny resolves global patterns of mushroom evolution.</title>
        <authorList>
            <person name="Varga T."/>
            <person name="Krizsan K."/>
            <person name="Foldi C."/>
            <person name="Dima B."/>
            <person name="Sanchez-Garcia M."/>
            <person name="Sanchez-Ramirez S."/>
            <person name="Szollosi G.J."/>
            <person name="Szarkandi J.G."/>
            <person name="Papp V."/>
            <person name="Albert L."/>
            <person name="Andreopoulos W."/>
            <person name="Angelini C."/>
            <person name="Antonin V."/>
            <person name="Barry K.W."/>
            <person name="Bougher N.L."/>
            <person name="Buchanan P."/>
            <person name="Buyck B."/>
            <person name="Bense V."/>
            <person name="Catcheside P."/>
            <person name="Chovatia M."/>
            <person name="Cooper J."/>
            <person name="Damon W."/>
            <person name="Desjardin D."/>
            <person name="Finy P."/>
            <person name="Geml J."/>
            <person name="Haridas S."/>
            <person name="Hughes K."/>
            <person name="Justo A."/>
            <person name="Karasinski D."/>
            <person name="Kautmanova I."/>
            <person name="Kiss B."/>
            <person name="Kocsube S."/>
            <person name="Kotiranta H."/>
            <person name="LaButti K.M."/>
            <person name="Lechner B.E."/>
            <person name="Liimatainen K."/>
            <person name="Lipzen A."/>
            <person name="Lukacs Z."/>
            <person name="Mihaltcheva S."/>
            <person name="Morgado L.N."/>
            <person name="Niskanen T."/>
            <person name="Noordeloos M.E."/>
            <person name="Ohm R.A."/>
            <person name="Ortiz-Santana B."/>
            <person name="Ovrebo C."/>
            <person name="Racz N."/>
            <person name="Riley R."/>
            <person name="Savchenko A."/>
            <person name="Shiryaev A."/>
            <person name="Soop K."/>
            <person name="Spirin V."/>
            <person name="Szebenyi C."/>
            <person name="Tomsovsky M."/>
            <person name="Tulloss R.E."/>
            <person name="Uehling J."/>
            <person name="Grigoriev I.V."/>
            <person name="Vagvolgyi C."/>
            <person name="Papp T."/>
            <person name="Martin F.M."/>
            <person name="Miettinen O."/>
            <person name="Hibbett D.S."/>
            <person name="Nagy L.G."/>
        </authorList>
    </citation>
    <scope>NUCLEOTIDE SEQUENCE [LARGE SCALE GENOMIC DNA]</scope>
    <source>
        <strain evidence="2 3">CBS 962.96</strain>
    </source>
</reference>
<organism evidence="2 3">
    <name type="scientific">Dendrothele bispora (strain CBS 962.96)</name>
    <dbReference type="NCBI Taxonomy" id="1314807"/>
    <lineage>
        <taxon>Eukaryota</taxon>
        <taxon>Fungi</taxon>
        <taxon>Dikarya</taxon>
        <taxon>Basidiomycota</taxon>
        <taxon>Agaricomycotina</taxon>
        <taxon>Agaricomycetes</taxon>
        <taxon>Agaricomycetidae</taxon>
        <taxon>Agaricales</taxon>
        <taxon>Agaricales incertae sedis</taxon>
        <taxon>Dendrothele</taxon>
    </lineage>
</organism>
<feature type="compositionally biased region" description="Pro residues" evidence="1">
    <location>
        <begin position="20"/>
        <end position="30"/>
    </location>
</feature>
<proteinExistence type="predicted"/>
<sequence length="73" mass="7940">MTMGRRDWSLIISSSSADIRPPPPPPPGLPPSCAIDKWFGAEAEIVVDEEVEAEEFDMTDTADPVEEALEALL</sequence>
<keyword evidence="3" id="KW-1185">Reference proteome</keyword>
<dbReference type="Proteomes" id="UP000297245">
    <property type="component" value="Unassembled WGS sequence"/>
</dbReference>
<protein>
    <submittedName>
        <fullName evidence="2">Uncharacterized protein</fullName>
    </submittedName>
</protein>
<dbReference type="EMBL" id="ML182621">
    <property type="protein sequence ID" value="THU75224.1"/>
    <property type="molecule type" value="Genomic_DNA"/>
</dbReference>
<evidence type="ECO:0000313" key="2">
    <source>
        <dbReference type="EMBL" id="THU75224.1"/>
    </source>
</evidence>